<dbReference type="PANTHER" id="PTHR42647">
    <property type="entry name" value="SBP (S-RIBONUCLEASE BINDING PROTEIN) FAMILY PROTEIN"/>
    <property type="match status" value="1"/>
</dbReference>
<evidence type="ECO:0000313" key="6">
    <source>
        <dbReference type="Proteomes" id="UP001627284"/>
    </source>
</evidence>
<dbReference type="Proteomes" id="UP001627284">
    <property type="component" value="Unassembled WGS sequence"/>
</dbReference>
<dbReference type="GO" id="GO:0008270">
    <property type="term" value="F:zinc ion binding"/>
    <property type="evidence" value="ECO:0007669"/>
    <property type="project" value="UniProtKB-KW"/>
</dbReference>
<comment type="caution">
    <text evidence="5">The sequence shown here is derived from an EMBL/GenBank/DDBJ whole genome shotgun (WGS) entry which is preliminary data.</text>
</comment>
<keyword evidence="2" id="KW-0863">Zinc-finger</keyword>
<evidence type="ECO:0000256" key="3">
    <source>
        <dbReference type="ARBA" id="ARBA00022833"/>
    </source>
</evidence>
<evidence type="ECO:0000256" key="2">
    <source>
        <dbReference type="ARBA" id="ARBA00022771"/>
    </source>
</evidence>
<accession>A0ABD2VQS9</accession>
<feature type="coiled-coil region" evidence="4">
    <location>
        <begin position="178"/>
        <end position="233"/>
    </location>
</feature>
<keyword evidence="6" id="KW-1185">Reference proteome</keyword>
<evidence type="ECO:0000256" key="1">
    <source>
        <dbReference type="ARBA" id="ARBA00022723"/>
    </source>
</evidence>
<evidence type="ECO:0000256" key="4">
    <source>
        <dbReference type="SAM" id="Coils"/>
    </source>
</evidence>
<dbReference type="Pfam" id="PF13920">
    <property type="entry name" value="zf-C3HC4_3"/>
    <property type="match status" value="1"/>
</dbReference>
<dbReference type="EMBL" id="JBJKTR010000001">
    <property type="protein sequence ID" value="KAL3383183.1"/>
    <property type="molecule type" value="Genomic_DNA"/>
</dbReference>
<protein>
    <recommendedName>
        <fullName evidence="7">BOI-related E3 ubiquitin-protein ligase 3</fullName>
    </recommendedName>
</protein>
<evidence type="ECO:0000313" key="5">
    <source>
        <dbReference type="EMBL" id="KAL3383183.1"/>
    </source>
</evidence>
<proteinExistence type="predicted"/>
<keyword evidence="1" id="KW-0479">Metal-binding</keyword>
<sequence length="310" mass="36329">YVLSLNAILHKERESLLCPFFRFSVSFNKTHKFNYKHYTPFIKIPIFSSLLFFVHMAIQAQLYADNLLGGSMDFMENACGFNQFSFATQQHQQPFQQNLQQQQIFNQKIMNQNLMNNNITESIPFSQFLATQMEKQRIEIDHFINLQNEKLRWVLNEQKKQQLALIWRKYESKLEFLLKQKDEEIAKAGNRTKELEEYLKKMEMENQAWQRIANENEAIVMSLNNTIEQLRESGYCLSTNGEDAESCCDLHDDEDEQETKKMICKSCNSRSSCMIFLPCRHLSSCKPCDSLLHQCPVCGIPKKAAIEALF</sequence>
<keyword evidence="3" id="KW-0862">Zinc</keyword>
<feature type="non-terminal residue" evidence="5">
    <location>
        <position position="1"/>
    </location>
</feature>
<reference evidence="5 6" key="1">
    <citation type="submission" date="2024-05" db="EMBL/GenBank/DDBJ databases">
        <title>De novo assembly of an allotetraploid wild potato.</title>
        <authorList>
            <person name="Hosaka A.J."/>
        </authorList>
    </citation>
    <scope>NUCLEOTIDE SEQUENCE [LARGE SCALE GENOMIC DNA]</scope>
    <source>
        <tissue evidence="5">Young leaves</tissue>
    </source>
</reference>
<dbReference type="PANTHER" id="PTHR42647:SF69">
    <property type="entry name" value="BOI-RELATED E3 UBIQUITIN-PROTEIN LIGASE 3-RELATED"/>
    <property type="match status" value="1"/>
</dbReference>
<dbReference type="InterPro" id="IPR013083">
    <property type="entry name" value="Znf_RING/FYVE/PHD"/>
</dbReference>
<evidence type="ECO:0008006" key="7">
    <source>
        <dbReference type="Google" id="ProtNLM"/>
    </source>
</evidence>
<dbReference type="AlphaFoldDB" id="A0ABD2VQS9"/>
<keyword evidence="4" id="KW-0175">Coiled coil</keyword>
<name>A0ABD2VQS9_9SOLN</name>
<gene>
    <name evidence="5" type="ORF">AABB24_002595</name>
</gene>
<organism evidence="5 6">
    <name type="scientific">Solanum stoloniferum</name>
    <dbReference type="NCBI Taxonomy" id="62892"/>
    <lineage>
        <taxon>Eukaryota</taxon>
        <taxon>Viridiplantae</taxon>
        <taxon>Streptophyta</taxon>
        <taxon>Embryophyta</taxon>
        <taxon>Tracheophyta</taxon>
        <taxon>Spermatophyta</taxon>
        <taxon>Magnoliopsida</taxon>
        <taxon>eudicotyledons</taxon>
        <taxon>Gunneridae</taxon>
        <taxon>Pentapetalae</taxon>
        <taxon>asterids</taxon>
        <taxon>lamiids</taxon>
        <taxon>Solanales</taxon>
        <taxon>Solanaceae</taxon>
        <taxon>Solanoideae</taxon>
        <taxon>Solaneae</taxon>
        <taxon>Solanum</taxon>
    </lineage>
</organism>
<dbReference type="Gene3D" id="3.30.40.10">
    <property type="entry name" value="Zinc/RING finger domain, C3HC4 (zinc finger)"/>
    <property type="match status" value="1"/>
</dbReference>